<comment type="caution">
    <text evidence="2">The sequence shown here is derived from an EMBL/GenBank/DDBJ whole genome shotgun (WGS) entry which is preliminary data.</text>
</comment>
<evidence type="ECO:0008006" key="4">
    <source>
        <dbReference type="Google" id="ProtNLM"/>
    </source>
</evidence>
<keyword evidence="1" id="KW-0175">Coiled coil</keyword>
<sequence length="68" mass="7489">MSDAETIADLQSRIAELERELETLNGVVTDQATTIAAVEKRMAALIERFLAVEEQAGGDVPIDRPPHW</sequence>
<dbReference type="AlphaFoldDB" id="A0A231V1B7"/>
<proteinExistence type="predicted"/>
<name>A0A231V1B7_9HYPH</name>
<evidence type="ECO:0000313" key="2">
    <source>
        <dbReference type="EMBL" id="OXT02005.1"/>
    </source>
</evidence>
<evidence type="ECO:0000313" key="3">
    <source>
        <dbReference type="Proteomes" id="UP000215405"/>
    </source>
</evidence>
<gene>
    <name evidence="2" type="ORF">B7H23_03475</name>
</gene>
<keyword evidence="3" id="KW-1185">Reference proteome</keyword>
<dbReference type="Proteomes" id="UP000215405">
    <property type="component" value="Unassembled WGS sequence"/>
</dbReference>
<accession>A0A231V1B7</accession>
<dbReference type="EMBL" id="NBYO01000001">
    <property type="protein sequence ID" value="OXT02005.1"/>
    <property type="molecule type" value="Genomic_DNA"/>
</dbReference>
<reference evidence="3" key="1">
    <citation type="journal article" date="2017" name="Int. J. Syst. Evol. Microbiol.">
        <title>Notoacmeibacter marinus gen. nov., sp. nov., isolated from the gut of a limpet and proposal of Notoacmeibacteraceae fam. nov. in the order Rhizobiales of the class Alphaproteobacteria.</title>
        <authorList>
            <person name="Huang Z."/>
            <person name="Guo F."/>
            <person name="Lai Q."/>
        </authorList>
    </citation>
    <scope>NUCLEOTIDE SEQUENCE [LARGE SCALE GENOMIC DNA]</scope>
    <source>
        <strain evidence="3">XMTR2A4</strain>
    </source>
</reference>
<dbReference type="RefSeq" id="WP_094075970.1">
    <property type="nucleotide sequence ID" value="NZ_KZ851842.1"/>
</dbReference>
<feature type="coiled-coil region" evidence="1">
    <location>
        <begin position="7"/>
        <end position="55"/>
    </location>
</feature>
<dbReference type="InterPro" id="IPR007236">
    <property type="entry name" value="SlyX"/>
</dbReference>
<protein>
    <recommendedName>
        <fullName evidence="4">SlyX protein</fullName>
    </recommendedName>
</protein>
<dbReference type="Gene3D" id="1.20.5.340">
    <property type="match status" value="1"/>
</dbReference>
<evidence type="ECO:0000256" key="1">
    <source>
        <dbReference type="SAM" id="Coils"/>
    </source>
</evidence>
<organism evidence="2 3">
    <name type="scientific">Notoacmeibacter marinus</name>
    <dbReference type="NCBI Taxonomy" id="1876515"/>
    <lineage>
        <taxon>Bacteria</taxon>
        <taxon>Pseudomonadati</taxon>
        <taxon>Pseudomonadota</taxon>
        <taxon>Alphaproteobacteria</taxon>
        <taxon>Hyphomicrobiales</taxon>
        <taxon>Notoacmeibacteraceae</taxon>
        <taxon>Notoacmeibacter</taxon>
    </lineage>
</organism>
<dbReference type="OrthoDB" id="9803836at2"/>
<dbReference type="Pfam" id="PF04102">
    <property type="entry name" value="SlyX"/>
    <property type="match status" value="1"/>
</dbReference>